<dbReference type="Proteomes" id="UP000636709">
    <property type="component" value="Unassembled WGS sequence"/>
</dbReference>
<evidence type="ECO:0000313" key="2">
    <source>
        <dbReference type="Proteomes" id="UP000636709"/>
    </source>
</evidence>
<evidence type="ECO:0000313" key="1">
    <source>
        <dbReference type="EMBL" id="KAF8697219.1"/>
    </source>
</evidence>
<dbReference type="OrthoDB" id="10598792at2759"/>
<organism evidence="1 2">
    <name type="scientific">Digitaria exilis</name>
    <dbReference type="NCBI Taxonomy" id="1010633"/>
    <lineage>
        <taxon>Eukaryota</taxon>
        <taxon>Viridiplantae</taxon>
        <taxon>Streptophyta</taxon>
        <taxon>Embryophyta</taxon>
        <taxon>Tracheophyta</taxon>
        <taxon>Spermatophyta</taxon>
        <taxon>Magnoliopsida</taxon>
        <taxon>Liliopsida</taxon>
        <taxon>Poales</taxon>
        <taxon>Poaceae</taxon>
        <taxon>PACMAD clade</taxon>
        <taxon>Panicoideae</taxon>
        <taxon>Panicodae</taxon>
        <taxon>Paniceae</taxon>
        <taxon>Anthephorinae</taxon>
        <taxon>Digitaria</taxon>
    </lineage>
</organism>
<gene>
    <name evidence="1" type="ORF">HU200_036082</name>
</gene>
<protein>
    <submittedName>
        <fullName evidence="1">Uncharacterized protein</fullName>
    </submittedName>
</protein>
<proteinExistence type="predicted"/>
<comment type="caution">
    <text evidence="1">The sequence shown here is derived from an EMBL/GenBank/DDBJ whole genome shotgun (WGS) entry which is preliminary data.</text>
</comment>
<keyword evidence="2" id="KW-1185">Reference proteome</keyword>
<reference evidence="1" key="1">
    <citation type="submission" date="2020-07" db="EMBL/GenBank/DDBJ databases">
        <title>Genome sequence and genetic diversity analysis of an under-domesticated orphan crop, white fonio (Digitaria exilis).</title>
        <authorList>
            <person name="Bennetzen J.L."/>
            <person name="Chen S."/>
            <person name="Ma X."/>
            <person name="Wang X."/>
            <person name="Yssel A.E.J."/>
            <person name="Chaluvadi S.R."/>
            <person name="Johnson M."/>
            <person name="Gangashetty P."/>
            <person name="Hamidou F."/>
            <person name="Sanogo M.D."/>
            <person name="Zwaenepoel A."/>
            <person name="Wallace J."/>
            <person name="Van De Peer Y."/>
            <person name="Van Deynze A."/>
        </authorList>
    </citation>
    <scope>NUCLEOTIDE SEQUENCE</scope>
    <source>
        <tissue evidence="1">Leaves</tissue>
    </source>
</reference>
<dbReference type="EMBL" id="JACEFO010001875">
    <property type="protein sequence ID" value="KAF8697219.1"/>
    <property type="molecule type" value="Genomic_DNA"/>
</dbReference>
<dbReference type="AlphaFoldDB" id="A0A835BE08"/>
<sequence length="132" mass="14464">MGRDDLGDEHEFGGLVFGLASTEKTKELWFKKVLILLKIQSEDGGGGDYLSVTAHTIGSSLPFKQERPNPVDAIDEQSVDIVVDNQPLDNVEGLERMEAEEQTVDSVEGRDGMEAVPWQDIAGHAQPLEEEA</sequence>
<name>A0A835BE08_9POAL</name>
<accession>A0A835BE08</accession>